<feature type="chain" id="PRO_5047393191" evidence="1">
    <location>
        <begin position="21"/>
        <end position="157"/>
    </location>
</feature>
<evidence type="ECO:0000256" key="1">
    <source>
        <dbReference type="SAM" id="SignalP"/>
    </source>
</evidence>
<reference evidence="2 3" key="1">
    <citation type="submission" date="2024-02" db="EMBL/GenBank/DDBJ databases">
        <title>Genome and pathogenicity analysis of Helicobacter mastomyrinus isolated from mice.</title>
        <authorList>
            <person name="Zhu L."/>
        </authorList>
    </citation>
    <scope>NUCLEOTIDE SEQUENCE [LARGE SCALE GENOMIC DNA]</scope>
    <source>
        <strain evidence="2 3">Hm-17</strain>
    </source>
</reference>
<feature type="signal peptide" evidence="1">
    <location>
        <begin position="1"/>
        <end position="20"/>
    </location>
</feature>
<keyword evidence="1" id="KW-0732">Signal</keyword>
<dbReference type="EMBL" id="CP145316">
    <property type="protein sequence ID" value="XAM18266.1"/>
    <property type="molecule type" value="Genomic_DNA"/>
</dbReference>
<dbReference type="RefSeq" id="WP_300448903.1">
    <property type="nucleotide sequence ID" value="NZ_CP145316.1"/>
</dbReference>
<name>A0ABZ3F509_9HELI</name>
<sequence length="157" mass="17856">MRTRHTFALLCMGIAMNVWADNMILDFDSIERIELNLKPNQTLMIDHKSGALLGIMEISPNGVIKRLPIPPNLLGKSEADIMGGSSLKEYEVHTDRFVDSPTTIYYKEIEGEAKIPMGNEKGVENPKLGIKQRKGEREWDKSKIIYEQAEEILDIIR</sequence>
<proteinExistence type="predicted"/>
<dbReference type="Proteomes" id="UP001434737">
    <property type="component" value="Chromosome"/>
</dbReference>
<keyword evidence="3" id="KW-1185">Reference proteome</keyword>
<gene>
    <name evidence="2" type="ORF">V3I05_00790</name>
</gene>
<accession>A0ABZ3F509</accession>
<evidence type="ECO:0000313" key="2">
    <source>
        <dbReference type="EMBL" id="XAM18266.1"/>
    </source>
</evidence>
<organism evidence="2 3">
    <name type="scientific">Helicobacter mastomyrinus</name>
    <dbReference type="NCBI Taxonomy" id="287948"/>
    <lineage>
        <taxon>Bacteria</taxon>
        <taxon>Pseudomonadati</taxon>
        <taxon>Campylobacterota</taxon>
        <taxon>Epsilonproteobacteria</taxon>
        <taxon>Campylobacterales</taxon>
        <taxon>Helicobacteraceae</taxon>
        <taxon>Helicobacter</taxon>
    </lineage>
</organism>
<evidence type="ECO:0000313" key="3">
    <source>
        <dbReference type="Proteomes" id="UP001434737"/>
    </source>
</evidence>
<protein>
    <submittedName>
        <fullName evidence="2">Uncharacterized protein</fullName>
    </submittedName>
</protein>